<gene>
    <name evidence="2" type="ORF">PLOB_00025617</name>
</gene>
<evidence type="ECO:0000256" key="1">
    <source>
        <dbReference type="SAM" id="MobiDB-lite"/>
    </source>
</evidence>
<reference evidence="2 3" key="1">
    <citation type="submission" date="2022-05" db="EMBL/GenBank/DDBJ databases">
        <authorList>
            <consortium name="Genoscope - CEA"/>
            <person name="William W."/>
        </authorList>
    </citation>
    <scope>NUCLEOTIDE SEQUENCE [LARGE SCALE GENOMIC DNA]</scope>
</reference>
<accession>A0ABN8NPF2</accession>
<keyword evidence="3" id="KW-1185">Reference proteome</keyword>
<sequence>MSEGEVSEERFRVLEGVVYFVDPKSPGSFSFLGGKERIRIPLKREHDSLDAFKRHIVEHAGLKTEAEKRGIGSSIDLKLCRLVKSAEGSKAFSINTQAQWNVERPLFVDSAVLQVNVLKKEIVFSKDSPVINITVAGSEEQQKTKRKPGGGRKRFQDNWPEAAASANEFVDVAQCDSDREIEELNDTEILSDCLSASEQSCETESDINNHGTDSDIDPEYITFPISFTKADEVCVRLNDLIQSGRIPKDKILYKYLNSITYAMINPNHEFDEEVVQFFNSIKFLGGERTVNFVRGPMWHGCGKGGELSPECAKPNLGGPSRTTRNKRSSGYTTKSGVVKPWFDSFLQLLKDTLDVKPLVETTVLKVYGVAMENDSTALKPAIQYDEKQQINVGLKDRADIVFVASNPDPKLEFLKENIVSEANVCYLSTANNNVAMPVGVRYKPKTGKTGEEMKQQFLEEVDILQTCHCCVKAASSNDHILEKEAMAICRSHCDTCISTKSVCPECREKGQTSFLTSLPEMSGSWSSMCTSCSFGYSD</sequence>
<proteinExistence type="predicted"/>
<dbReference type="EMBL" id="CALNXK010000030">
    <property type="protein sequence ID" value="CAH3117184.1"/>
    <property type="molecule type" value="Genomic_DNA"/>
</dbReference>
<organism evidence="2 3">
    <name type="scientific">Porites lobata</name>
    <dbReference type="NCBI Taxonomy" id="104759"/>
    <lineage>
        <taxon>Eukaryota</taxon>
        <taxon>Metazoa</taxon>
        <taxon>Cnidaria</taxon>
        <taxon>Anthozoa</taxon>
        <taxon>Hexacorallia</taxon>
        <taxon>Scleractinia</taxon>
        <taxon>Fungiina</taxon>
        <taxon>Poritidae</taxon>
        <taxon>Porites</taxon>
    </lineage>
</organism>
<evidence type="ECO:0000313" key="2">
    <source>
        <dbReference type="EMBL" id="CAH3117184.1"/>
    </source>
</evidence>
<feature type="region of interest" description="Disordered" evidence="1">
    <location>
        <begin position="311"/>
        <end position="332"/>
    </location>
</feature>
<evidence type="ECO:0000313" key="3">
    <source>
        <dbReference type="Proteomes" id="UP001159405"/>
    </source>
</evidence>
<comment type="caution">
    <text evidence="2">The sequence shown here is derived from an EMBL/GenBank/DDBJ whole genome shotgun (WGS) entry which is preliminary data.</text>
</comment>
<name>A0ABN8NPF2_9CNID</name>
<dbReference type="Proteomes" id="UP001159405">
    <property type="component" value="Unassembled WGS sequence"/>
</dbReference>
<protein>
    <submittedName>
        <fullName evidence="2">Uncharacterized protein</fullName>
    </submittedName>
</protein>